<gene>
    <name evidence="2" type="ORF">AFUS01_LOCUS16957</name>
</gene>
<protein>
    <recommendedName>
        <fullName evidence="1">EF-hand domain-containing protein</fullName>
    </recommendedName>
</protein>
<dbReference type="InterPro" id="IPR018247">
    <property type="entry name" value="EF_Hand_1_Ca_BS"/>
</dbReference>
<keyword evidence="3" id="KW-1185">Reference proteome</keyword>
<dbReference type="GO" id="GO:0005509">
    <property type="term" value="F:calcium ion binding"/>
    <property type="evidence" value="ECO:0007669"/>
    <property type="project" value="InterPro"/>
</dbReference>
<dbReference type="PROSITE" id="PS00018">
    <property type="entry name" value="EF_HAND_1"/>
    <property type="match status" value="2"/>
</dbReference>
<dbReference type="Proteomes" id="UP000708208">
    <property type="component" value="Unassembled WGS sequence"/>
</dbReference>
<evidence type="ECO:0000313" key="2">
    <source>
        <dbReference type="EMBL" id="CAG7728153.1"/>
    </source>
</evidence>
<dbReference type="PROSITE" id="PS50222">
    <property type="entry name" value="EF_HAND_2"/>
    <property type="match status" value="1"/>
</dbReference>
<feature type="domain" description="EF-hand" evidence="1">
    <location>
        <begin position="144"/>
        <end position="179"/>
    </location>
</feature>
<dbReference type="AlphaFoldDB" id="A0A8J2JVF9"/>
<dbReference type="Pfam" id="PF13202">
    <property type="entry name" value="EF-hand_5"/>
    <property type="match status" value="2"/>
</dbReference>
<dbReference type="OrthoDB" id="8015076at2759"/>
<evidence type="ECO:0000313" key="3">
    <source>
        <dbReference type="Proteomes" id="UP000708208"/>
    </source>
</evidence>
<reference evidence="2" key="1">
    <citation type="submission" date="2021-06" db="EMBL/GenBank/DDBJ databases">
        <authorList>
            <person name="Hodson N. C."/>
            <person name="Mongue J. A."/>
            <person name="Jaron S. K."/>
        </authorList>
    </citation>
    <scope>NUCLEOTIDE SEQUENCE</scope>
</reference>
<comment type="caution">
    <text evidence="2">The sequence shown here is derived from an EMBL/GenBank/DDBJ whole genome shotgun (WGS) entry which is preliminary data.</text>
</comment>
<dbReference type="EMBL" id="CAJVCH010159339">
    <property type="protein sequence ID" value="CAG7728153.1"/>
    <property type="molecule type" value="Genomic_DNA"/>
</dbReference>
<accession>A0A8J2JVF9</accession>
<name>A0A8J2JVF9_9HEXA</name>
<evidence type="ECO:0000259" key="1">
    <source>
        <dbReference type="PROSITE" id="PS50222"/>
    </source>
</evidence>
<dbReference type="InterPro" id="IPR002048">
    <property type="entry name" value="EF_hand_dom"/>
</dbReference>
<sequence length="207" mass="22856">MKIVKRYSNPGMAPIKGEYLCTIHYSKGGGELLEMSHLDFYASSRSSKFCQTRVVHIQTSKVSRNSDNMEATKVGLIGLVLMGALNQVTCSDCCYSNRFGVCRDLTDGTPCCSHLRCFLGCCICEGPCRKGDWKRSVRSRSVEDTAVYLNQTLRTLDANGDGRVDKLEVETYLKPRGRSTNSFDFSAYDTNGDGILSAQELQNGPGM</sequence>
<proteinExistence type="predicted"/>
<organism evidence="2 3">
    <name type="scientific">Allacma fusca</name>
    <dbReference type="NCBI Taxonomy" id="39272"/>
    <lineage>
        <taxon>Eukaryota</taxon>
        <taxon>Metazoa</taxon>
        <taxon>Ecdysozoa</taxon>
        <taxon>Arthropoda</taxon>
        <taxon>Hexapoda</taxon>
        <taxon>Collembola</taxon>
        <taxon>Symphypleona</taxon>
        <taxon>Sminthuridae</taxon>
        <taxon>Allacma</taxon>
    </lineage>
</organism>